<dbReference type="SUPFAM" id="SSF54913">
    <property type="entry name" value="GlnB-like"/>
    <property type="match status" value="1"/>
</dbReference>
<dbReference type="EMBL" id="JBIGIA010000001">
    <property type="protein sequence ID" value="MFG6455631.1"/>
    <property type="molecule type" value="Genomic_DNA"/>
</dbReference>
<comment type="caution">
    <text evidence="2">The sequence shown here is derived from an EMBL/GenBank/DDBJ whole genome shotgun (WGS) entry which is preliminary data.</text>
</comment>
<dbReference type="PANTHER" id="PTHR23419">
    <property type="entry name" value="DIVALENT CATION TOLERANCE CUTA-RELATED"/>
    <property type="match status" value="1"/>
</dbReference>
<keyword evidence="3" id="KW-1185">Reference proteome</keyword>
<protein>
    <submittedName>
        <fullName evidence="2">Divalent-cation tolerance protein CutA</fullName>
    </submittedName>
</protein>
<dbReference type="PANTHER" id="PTHR23419:SF8">
    <property type="entry name" value="FI09726P"/>
    <property type="match status" value="1"/>
</dbReference>
<dbReference type="InterPro" id="IPR004323">
    <property type="entry name" value="Ion_tolerance_CutA"/>
</dbReference>
<comment type="similarity">
    <text evidence="1">Belongs to the CutA family.</text>
</comment>
<evidence type="ECO:0000313" key="3">
    <source>
        <dbReference type="Proteomes" id="UP001606305"/>
    </source>
</evidence>
<proteinExistence type="inferred from homology"/>
<dbReference type="Pfam" id="PF03091">
    <property type="entry name" value="CutA1"/>
    <property type="match status" value="1"/>
</dbReference>
<dbReference type="Proteomes" id="UP001606305">
    <property type="component" value="Unassembled WGS sequence"/>
</dbReference>
<dbReference type="InterPro" id="IPR015867">
    <property type="entry name" value="N-reg_PII/ATP_PRibTrfase_C"/>
</dbReference>
<sequence length="113" mass="12477">MSRTTDLVAVFTTVSTRQQADLLARATVEQRLAACVQIEAIHSTYRWQGEIVNEPEVRLMLKTTQANYAALEVLLRQRHPYEVPAIFALPIAEASAPYAGWVTAVLAQNAGHS</sequence>
<dbReference type="InterPro" id="IPR011322">
    <property type="entry name" value="N-reg_PII-like_a/b"/>
</dbReference>
<dbReference type="RefSeq" id="WP_394486285.1">
    <property type="nucleotide sequence ID" value="NZ_JBIGIA010000001.1"/>
</dbReference>
<organism evidence="2 3">
    <name type="scientific">Pelomonas nitida</name>
    <dbReference type="NCBI Taxonomy" id="3299027"/>
    <lineage>
        <taxon>Bacteria</taxon>
        <taxon>Pseudomonadati</taxon>
        <taxon>Pseudomonadota</taxon>
        <taxon>Betaproteobacteria</taxon>
        <taxon>Burkholderiales</taxon>
        <taxon>Sphaerotilaceae</taxon>
        <taxon>Roseateles</taxon>
    </lineage>
</organism>
<accession>A0ABW7G112</accession>
<reference evidence="2 3" key="1">
    <citation type="submission" date="2024-09" db="EMBL/GenBank/DDBJ databases">
        <title>Novel species of the genus Pelomonas and Roseateles isolated from streams.</title>
        <authorList>
            <person name="Lu H."/>
        </authorList>
    </citation>
    <scope>NUCLEOTIDE SEQUENCE [LARGE SCALE GENOMIC DNA]</scope>
    <source>
        <strain evidence="2 3">BYS96W</strain>
    </source>
</reference>
<evidence type="ECO:0000313" key="2">
    <source>
        <dbReference type="EMBL" id="MFG6455631.1"/>
    </source>
</evidence>
<dbReference type="Gene3D" id="3.30.70.120">
    <property type="match status" value="1"/>
</dbReference>
<gene>
    <name evidence="2" type="primary">cutA</name>
    <name evidence="2" type="ORF">ACG00X_02190</name>
</gene>
<name>A0ABW7G112_9BURK</name>
<evidence type="ECO:0000256" key="1">
    <source>
        <dbReference type="ARBA" id="ARBA00010169"/>
    </source>
</evidence>